<sequence length="71" mass="7414">MNGVNNFATVPVSSAMELIAEDVEGAKGGGILGLRIDIAVSLNSNEEPIDNMEIEANGFGGGYLALMERQC</sequence>
<proteinExistence type="predicted"/>
<name>A0ABR0QIF3_GOSAR</name>
<protein>
    <submittedName>
        <fullName evidence="1">Uncharacterized protein</fullName>
    </submittedName>
</protein>
<accession>A0ABR0QIF3</accession>
<dbReference type="Proteomes" id="UP001358586">
    <property type="component" value="Chromosome 3"/>
</dbReference>
<evidence type="ECO:0000313" key="2">
    <source>
        <dbReference type="Proteomes" id="UP001358586"/>
    </source>
</evidence>
<reference evidence="1 2" key="1">
    <citation type="submission" date="2023-03" db="EMBL/GenBank/DDBJ databases">
        <title>WGS of Gossypium arboreum.</title>
        <authorList>
            <person name="Yu D."/>
        </authorList>
    </citation>
    <scope>NUCLEOTIDE SEQUENCE [LARGE SCALE GENOMIC DNA]</scope>
    <source>
        <tissue evidence="1">Leaf</tissue>
    </source>
</reference>
<gene>
    <name evidence="1" type="ORF">PVK06_007332</name>
</gene>
<comment type="caution">
    <text evidence="1">The sequence shown here is derived from an EMBL/GenBank/DDBJ whole genome shotgun (WGS) entry which is preliminary data.</text>
</comment>
<evidence type="ECO:0000313" key="1">
    <source>
        <dbReference type="EMBL" id="KAK5838598.1"/>
    </source>
</evidence>
<dbReference type="EMBL" id="JARKNE010000003">
    <property type="protein sequence ID" value="KAK5838598.1"/>
    <property type="molecule type" value="Genomic_DNA"/>
</dbReference>
<organism evidence="1 2">
    <name type="scientific">Gossypium arboreum</name>
    <name type="common">Tree cotton</name>
    <name type="synonym">Gossypium nanking</name>
    <dbReference type="NCBI Taxonomy" id="29729"/>
    <lineage>
        <taxon>Eukaryota</taxon>
        <taxon>Viridiplantae</taxon>
        <taxon>Streptophyta</taxon>
        <taxon>Embryophyta</taxon>
        <taxon>Tracheophyta</taxon>
        <taxon>Spermatophyta</taxon>
        <taxon>Magnoliopsida</taxon>
        <taxon>eudicotyledons</taxon>
        <taxon>Gunneridae</taxon>
        <taxon>Pentapetalae</taxon>
        <taxon>rosids</taxon>
        <taxon>malvids</taxon>
        <taxon>Malvales</taxon>
        <taxon>Malvaceae</taxon>
        <taxon>Malvoideae</taxon>
        <taxon>Gossypium</taxon>
    </lineage>
</organism>
<keyword evidence="2" id="KW-1185">Reference proteome</keyword>